<organism evidence="11 12">
    <name type="scientific">Chryseotalea sanaruensis</name>
    <dbReference type="NCBI Taxonomy" id="2482724"/>
    <lineage>
        <taxon>Bacteria</taxon>
        <taxon>Pseudomonadati</taxon>
        <taxon>Bacteroidota</taxon>
        <taxon>Cytophagia</taxon>
        <taxon>Cytophagales</taxon>
        <taxon>Chryseotaleaceae</taxon>
        <taxon>Chryseotalea</taxon>
    </lineage>
</organism>
<name>A0A401UEC2_9BACT</name>
<evidence type="ECO:0000256" key="8">
    <source>
        <dbReference type="SAM" id="Coils"/>
    </source>
</evidence>
<dbReference type="PANTHER" id="PTHR43711:SF26">
    <property type="entry name" value="SENSOR HISTIDINE KINASE RCSC"/>
    <property type="match status" value="1"/>
</dbReference>
<dbReference type="SMART" id="SM00448">
    <property type="entry name" value="REC"/>
    <property type="match status" value="1"/>
</dbReference>
<evidence type="ECO:0000256" key="4">
    <source>
        <dbReference type="ARBA" id="ARBA00022679"/>
    </source>
</evidence>
<dbReference type="Gene3D" id="3.30.565.10">
    <property type="entry name" value="Histidine kinase-like ATPase, C-terminal domain"/>
    <property type="match status" value="1"/>
</dbReference>
<keyword evidence="8" id="KW-0175">Coiled coil</keyword>
<dbReference type="InterPro" id="IPR003594">
    <property type="entry name" value="HATPase_dom"/>
</dbReference>
<keyword evidence="12" id="KW-1185">Reference proteome</keyword>
<dbReference type="PROSITE" id="PS50110">
    <property type="entry name" value="RESPONSE_REGULATORY"/>
    <property type="match status" value="1"/>
</dbReference>
<dbReference type="Pfam" id="PF02518">
    <property type="entry name" value="HATPase_c"/>
    <property type="match status" value="1"/>
</dbReference>
<dbReference type="SUPFAM" id="SSF52172">
    <property type="entry name" value="CheY-like"/>
    <property type="match status" value="1"/>
</dbReference>
<evidence type="ECO:0000256" key="1">
    <source>
        <dbReference type="ARBA" id="ARBA00000085"/>
    </source>
</evidence>
<dbReference type="FunFam" id="3.30.565.10:FF:000006">
    <property type="entry name" value="Sensor histidine kinase WalK"/>
    <property type="match status" value="1"/>
</dbReference>
<dbReference type="Pfam" id="PF00072">
    <property type="entry name" value="Response_reg"/>
    <property type="match status" value="1"/>
</dbReference>
<feature type="domain" description="Response regulatory" evidence="10">
    <location>
        <begin position="9"/>
        <end position="126"/>
    </location>
</feature>
<dbReference type="InterPro" id="IPR050736">
    <property type="entry name" value="Sensor_HK_Regulatory"/>
</dbReference>
<keyword evidence="6" id="KW-0902">Two-component regulatory system</keyword>
<keyword evidence="4" id="KW-0808">Transferase</keyword>
<dbReference type="PANTHER" id="PTHR43711">
    <property type="entry name" value="TWO-COMPONENT HISTIDINE KINASE"/>
    <property type="match status" value="1"/>
</dbReference>
<keyword evidence="3 7" id="KW-0597">Phosphoprotein</keyword>
<comment type="catalytic activity">
    <reaction evidence="1">
        <text>ATP + protein L-histidine = ADP + protein N-phospho-L-histidine.</text>
        <dbReference type="EC" id="2.7.13.3"/>
    </reaction>
</comment>
<dbReference type="InterPro" id="IPR005467">
    <property type="entry name" value="His_kinase_dom"/>
</dbReference>
<evidence type="ECO:0000256" key="7">
    <source>
        <dbReference type="PROSITE-ProRule" id="PRU00169"/>
    </source>
</evidence>
<evidence type="ECO:0000259" key="9">
    <source>
        <dbReference type="PROSITE" id="PS50109"/>
    </source>
</evidence>
<dbReference type="SMART" id="SM00388">
    <property type="entry name" value="HisKA"/>
    <property type="match status" value="1"/>
</dbReference>
<evidence type="ECO:0000313" key="12">
    <source>
        <dbReference type="Proteomes" id="UP000288227"/>
    </source>
</evidence>
<dbReference type="InterPro" id="IPR036097">
    <property type="entry name" value="HisK_dim/P_sf"/>
</dbReference>
<keyword evidence="5 11" id="KW-0418">Kinase</keyword>
<dbReference type="SUPFAM" id="SSF47384">
    <property type="entry name" value="Homodimeric domain of signal transducing histidine kinase"/>
    <property type="match status" value="1"/>
</dbReference>
<protein>
    <recommendedName>
        <fullName evidence="2">histidine kinase</fullName>
        <ecNumber evidence="2">2.7.13.3</ecNumber>
    </recommendedName>
</protein>
<evidence type="ECO:0000256" key="5">
    <source>
        <dbReference type="ARBA" id="ARBA00022777"/>
    </source>
</evidence>
<feature type="modified residue" description="4-aspartylphosphate" evidence="7">
    <location>
        <position position="61"/>
    </location>
</feature>
<evidence type="ECO:0000256" key="3">
    <source>
        <dbReference type="ARBA" id="ARBA00022553"/>
    </source>
</evidence>
<feature type="coiled-coil region" evidence="8">
    <location>
        <begin position="144"/>
        <end position="174"/>
    </location>
</feature>
<dbReference type="CDD" id="cd00082">
    <property type="entry name" value="HisKA"/>
    <property type="match status" value="1"/>
</dbReference>
<dbReference type="Gene3D" id="3.40.50.2300">
    <property type="match status" value="1"/>
</dbReference>
<dbReference type="GO" id="GO:0000155">
    <property type="term" value="F:phosphorelay sensor kinase activity"/>
    <property type="evidence" value="ECO:0007669"/>
    <property type="project" value="InterPro"/>
</dbReference>
<reference evidence="11 12" key="1">
    <citation type="submission" date="2018-11" db="EMBL/GenBank/DDBJ databases">
        <title>Chryseotalea sanarue gen. nov., sp., nov., a member of the family Cytophagaceae, isolated from a brackish lake in Hamamatsu Japan.</title>
        <authorList>
            <person name="Maejima Y."/>
            <person name="Iino T."/>
            <person name="Muraguchi Y."/>
            <person name="Fukuda K."/>
            <person name="Ohkuma M."/>
            <person name="Moriuchi R."/>
            <person name="Dohra H."/>
            <person name="Kimbara K."/>
            <person name="Shintani M."/>
        </authorList>
    </citation>
    <scope>NUCLEOTIDE SEQUENCE [LARGE SCALE GENOMIC DNA]</scope>
    <source>
        <strain evidence="11 12">Ys</strain>
    </source>
</reference>
<dbReference type="Gene3D" id="1.10.287.130">
    <property type="match status" value="1"/>
</dbReference>
<proteinExistence type="predicted"/>
<dbReference type="PRINTS" id="PR00344">
    <property type="entry name" value="BCTRLSENSOR"/>
</dbReference>
<dbReference type="CDD" id="cd00156">
    <property type="entry name" value="REC"/>
    <property type="match status" value="1"/>
</dbReference>
<dbReference type="SMART" id="SM00387">
    <property type="entry name" value="HATPase_c"/>
    <property type="match status" value="1"/>
</dbReference>
<dbReference type="AlphaFoldDB" id="A0A401UEC2"/>
<dbReference type="InterPro" id="IPR036890">
    <property type="entry name" value="HATPase_C_sf"/>
</dbReference>
<dbReference type="Proteomes" id="UP000288227">
    <property type="component" value="Unassembled WGS sequence"/>
</dbReference>
<gene>
    <name evidence="11" type="ORF">SanaruYs_35080</name>
</gene>
<evidence type="ECO:0000256" key="6">
    <source>
        <dbReference type="ARBA" id="ARBA00023012"/>
    </source>
</evidence>
<comment type="caution">
    <text evidence="11">The sequence shown here is derived from an EMBL/GenBank/DDBJ whole genome shotgun (WGS) entry which is preliminary data.</text>
</comment>
<dbReference type="RefSeq" id="WP_127123917.1">
    <property type="nucleotide sequence ID" value="NZ_BHXQ01000007.1"/>
</dbReference>
<dbReference type="InterPro" id="IPR001789">
    <property type="entry name" value="Sig_transdc_resp-reg_receiver"/>
</dbReference>
<dbReference type="EMBL" id="BHXQ01000007">
    <property type="protein sequence ID" value="GCC53265.1"/>
    <property type="molecule type" value="Genomic_DNA"/>
</dbReference>
<dbReference type="PROSITE" id="PS50109">
    <property type="entry name" value="HIS_KIN"/>
    <property type="match status" value="1"/>
</dbReference>
<dbReference type="SUPFAM" id="SSF55874">
    <property type="entry name" value="ATPase domain of HSP90 chaperone/DNA topoisomerase II/histidine kinase"/>
    <property type="match status" value="1"/>
</dbReference>
<dbReference type="InterPro" id="IPR004358">
    <property type="entry name" value="Sig_transdc_His_kin-like_C"/>
</dbReference>
<evidence type="ECO:0000313" key="11">
    <source>
        <dbReference type="EMBL" id="GCC53265.1"/>
    </source>
</evidence>
<dbReference type="InterPro" id="IPR011006">
    <property type="entry name" value="CheY-like_superfamily"/>
</dbReference>
<dbReference type="OrthoDB" id="9808408at2"/>
<evidence type="ECO:0000256" key="2">
    <source>
        <dbReference type="ARBA" id="ARBA00012438"/>
    </source>
</evidence>
<accession>A0A401UEC2</accession>
<sequence length="393" mass="44693">MSIKPEEQKILIIEDNPGDFFLIKEFLKRTTLPRYKIYHAEKISDAEILLKQEDFKLILMDLFLPDSEGISTFKKIFPLSAHTPVIVLTGLVNEEVTANTLQQGAQDYLVKGEYDEKLLEKTIRYAIERKHNQELIIKAEEITRNKLEALVKERTKELEEAIKKEKQLVDLKNQFVAIASHEFRTPLSTIRFAADYLHEYLERLDKDEIKSKLKKIEKQVVHMAALLEDVIMAGRTELNKIPVVKSSIKLKSLIDKIHEEVLHSTKNSHRVELIFACENETIQTDEKLLRNILINLLTNAIKFSPGKESIGFRIISANDSLILEVSDKGIGISDEDMPKLFEAFHRGSNTSSISGTGLGLSIVKKAVELLKGEIVIKSKLEEGTSIKVLLPLN</sequence>
<dbReference type="InterPro" id="IPR003661">
    <property type="entry name" value="HisK_dim/P_dom"/>
</dbReference>
<feature type="domain" description="Histidine kinase" evidence="9">
    <location>
        <begin position="178"/>
        <end position="393"/>
    </location>
</feature>
<dbReference type="Pfam" id="PF00512">
    <property type="entry name" value="HisKA"/>
    <property type="match status" value="1"/>
</dbReference>
<evidence type="ECO:0000259" key="10">
    <source>
        <dbReference type="PROSITE" id="PS50110"/>
    </source>
</evidence>
<dbReference type="EC" id="2.7.13.3" evidence="2"/>